<gene>
    <name evidence="1" type="ORF">Sango_2211300</name>
</gene>
<dbReference type="EMBL" id="JACGWL010000013">
    <property type="protein sequence ID" value="KAK4388743.1"/>
    <property type="molecule type" value="Genomic_DNA"/>
</dbReference>
<dbReference type="Gene3D" id="3.40.50.1820">
    <property type="entry name" value="alpha/beta hydrolase"/>
    <property type="match status" value="2"/>
</dbReference>
<comment type="caution">
    <text evidence="1">The sequence shown here is derived from an EMBL/GenBank/DDBJ whole genome shotgun (WGS) entry which is preliminary data.</text>
</comment>
<evidence type="ECO:0000313" key="2">
    <source>
        <dbReference type="Proteomes" id="UP001289374"/>
    </source>
</evidence>
<keyword evidence="2" id="KW-1185">Reference proteome</keyword>
<accession>A0AAE2BKH8</accession>
<reference evidence="1" key="1">
    <citation type="submission" date="2020-06" db="EMBL/GenBank/DDBJ databases">
        <authorList>
            <person name="Li T."/>
            <person name="Hu X."/>
            <person name="Zhang T."/>
            <person name="Song X."/>
            <person name="Zhang H."/>
            <person name="Dai N."/>
            <person name="Sheng W."/>
            <person name="Hou X."/>
            <person name="Wei L."/>
        </authorList>
    </citation>
    <scope>NUCLEOTIDE SEQUENCE</scope>
    <source>
        <strain evidence="1">K16</strain>
        <tissue evidence="1">Leaf</tissue>
    </source>
</reference>
<proteinExistence type="predicted"/>
<evidence type="ECO:0008006" key="3">
    <source>
        <dbReference type="Google" id="ProtNLM"/>
    </source>
</evidence>
<name>A0AAE2BKH8_9LAMI</name>
<sequence>MGGSSYFASLARRVREAEASSDAAFLKELHHRNDPETIMLWLMWIGLTKVSCLRHCTEVKRQESQLRKLSNSAAQLHRTSLYVGRGVHELSSSAGTSTMGGSSYFASLARRVREAEASSDAAYLKELHHRNDPETIMLWLMWIGLTKVSCLRHCTEVKRQESQLRKLSNSAAQLHRTSLYAGRRVFLEFDSFDVVMEFHPLVLLEMLFPGAMHFNIGSSLLMQEQCDQRFIHVAVFSIHPFTVVEHKRLLIENSHGEKLVGILHETGSTELVVICHGFRSSKRGISAFRFDFAGNGESEGSFQYGNYRREAEDLRSVVEQFQAEQRLIVALIGTVKEGVECYEASEISEEFLISFITAPIIEGIVFIFCPFTSIFRYKDIHTIVNIAGRFNLRRGIEGRLGKTEYRVTKESLMDRLATDTRAACQTIPLSCRVLTIHGTLDEFVPVEDAHDFAKYIPNHKLCIVEGADHEYTKHQSELASTVLNFVKTGPHKDSRL</sequence>
<dbReference type="InterPro" id="IPR029058">
    <property type="entry name" value="AB_hydrolase_fold"/>
</dbReference>
<dbReference type="Proteomes" id="UP001289374">
    <property type="component" value="Unassembled WGS sequence"/>
</dbReference>
<dbReference type="PANTHER" id="PTHR42886:SF38">
    <property type="entry name" value="ALPHA_BETA-HYDROLASES SUPERFAMILY PROTEIN"/>
    <property type="match status" value="1"/>
</dbReference>
<organism evidence="1 2">
    <name type="scientific">Sesamum angolense</name>
    <dbReference type="NCBI Taxonomy" id="2727404"/>
    <lineage>
        <taxon>Eukaryota</taxon>
        <taxon>Viridiplantae</taxon>
        <taxon>Streptophyta</taxon>
        <taxon>Embryophyta</taxon>
        <taxon>Tracheophyta</taxon>
        <taxon>Spermatophyta</taxon>
        <taxon>Magnoliopsida</taxon>
        <taxon>eudicotyledons</taxon>
        <taxon>Gunneridae</taxon>
        <taxon>Pentapetalae</taxon>
        <taxon>asterids</taxon>
        <taxon>lamiids</taxon>
        <taxon>Lamiales</taxon>
        <taxon>Pedaliaceae</taxon>
        <taxon>Sesamum</taxon>
    </lineage>
</organism>
<reference evidence="1" key="2">
    <citation type="journal article" date="2024" name="Plant">
        <title>Genomic evolution and insights into agronomic trait innovations of Sesamum species.</title>
        <authorList>
            <person name="Miao H."/>
            <person name="Wang L."/>
            <person name="Qu L."/>
            <person name="Liu H."/>
            <person name="Sun Y."/>
            <person name="Le M."/>
            <person name="Wang Q."/>
            <person name="Wei S."/>
            <person name="Zheng Y."/>
            <person name="Lin W."/>
            <person name="Duan Y."/>
            <person name="Cao H."/>
            <person name="Xiong S."/>
            <person name="Wang X."/>
            <person name="Wei L."/>
            <person name="Li C."/>
            <person name="Ma Q."/>
            <person name="Ju M."/>
            <person name="Zhao R."/>
            <person name="Li G."/>
            <person name="Mu C."/>
            <person name="Tian Q."/>
            <person name="Mei H."/>
            <person name="Zhang T."/>
            <person name="Gao T."/>
            <person name="Zhang H."/>
        </authorList>
    </citation>
    <scope>NUCLEOTIDE SEQUENCE</scope>
    <source>
        <strain evidence="1">K16</strain>
    </source>
</reference>
<dbReference type="PANTHER" id="PTHR42886">
    <property type="entry name" value="RE40534P-RELATED"/>
    <property type="match status" value="1"/>
</dbReference>
<protein>
    <recommendedName>
        <fullName evidence="3">Serine aminopeptidase S33 domain-containing protein</fullName>
    </recommendedName>
</protein>
<evidence type="ECO:0000313" key="1">
    <source>
        <dbReference type="EMBL" id="KAK4388743.1"/>
    </source>
</evidence>
<dbReference type="SUPFAM" id="SSF53474">
    <property type="entry name" value="alpha/beta-Hydrolases"/>
    <property type="match status" value="1"/>
</dbReference>
<dbReference type="AlphaFoldDB" id="A0AAE2BKH8"/>